<organism evidence="3 4">
    <name type="scientific">Hyaloscypha hepaticicola</name>
    <dbReference type="NCBI Taxonomy" id="2082293"/>
    <lineage>
        <taxon>Eukaryota</taxon>
        <taxon>Fungi</taxon>
        <taxon>Dikarya</taxon>
        <taxon>Ascomycota</taxon>
        <taxon>Pezizomycotina</taxon>
        <taxon>Leotiomycetes</taxon>
        <taxon>Helotiales</taxon>
        <taxon>Hyaloscyphaceae</taxon>
        <taxon>Hyaloscypha</taxon>
    </lineage>
</organism>
<feature type="region of interest" description="Disordered" evidence="2">
    <location>
        <begin position="48"/>
        <end position="128"/>
    </location>
</feature>
<dbReference type="STRING" id="1745343.A0A2J6PQL4"/>
<dbReference type="Proteomes" id="UP000235672">
    <property type="component" value="Unassembled WGS sequence"/>
</dbReference>
<evidence type="ECO:0000313" key="4">
    <source>
        <dbReference type="Proteomes" id="UP000235672"/>
    </source>
</evidence>
<protein>
    <submittedName>
        <fullName evidence="3">Uncharacterized protein</fullName>
    </submittedName>
</protein>
<feature type="coiled-coil region" evidence="1">
    <location>
        <begin position="195"/>
        <end position="225"/>
    </location>
</feature>
<evidence type="ECO:0000256" key="1">
    <source>
        <dbReference type="SAM" id="Coils"/>
    </source>
</evidence>
<proteinExistence type="predicted"/>
<dbReference type="OrthoDB" id="3553547at2759"/>
<reference evidence="3 4" key="1">
    <citation type="submission" date="2016-05" db="EMBL/GenBank/DDBJ databases">
        <title>A degradative enzymes factory behind the ericoid mycorrhizal symbiosis.</title>
        <authorList>
            <consortium name="DOE Joint Genome Institute"/>
            <person name="Martino E."/>
            <person name="Morin E."/>
            <person name="Grelet G."/>
            <person name="Kuo A."/>
            <person name="Kohler A."/>
            <person name="Daghino S."/>
            <person name="Barry K."/>
            <person name="Choi C."/>
            <person name="Cichocki N."/>
            <person name="Clum A."/>
            <person name="Copeland A."/>
            <person name="Hainaut M."/>
            <person name="Haridas S."/>
            <person name="Labutti K."/>
            <person name="Lindquist E."/>
            <person name="Lipzen A."/>
            <person name="Khouja H.-R."/>
            <person name="Murat C."/>
            <person name="Ohm R."/>
            <person name="Olson A."/>
            <person name="Spatafora J."/>
            <person name="Veneault-Fourrey C."/>
            <person name="Henrissat B."/>
            <person name="Grigoriev I."/>
            <person name="Martin F."/>
            <person name="Perotto S."/>
        </authorList>
    </citation>
    <scope>NUCLEOTIDE SEQUENCE [LARGE SCALE GENOMIC DNA]</scope>
    <source>
        <strain evidence="3 4">UAMH 7357</strain>
    </source>
</reference>
<sequence length="462" mass="51997">MAGIDSSNENGFSHARRASASQPCQPQEDMTLLKQNWSQGLLEFLSHSKYRSDRTPYRKDKSRPSQESVTNESIMGRLPISSNTSTGPGLEVAATSPDLLLRPTKIDSNETQPGPSPGANNTLPPRGLPLMTAEVERPASPRIRMRSFQAEAPRTLFSTRSGPMEKFLSQNDHLTGLEKNPERMREEGQRLRLLRTNALRLRAQLKIKRKELKEKEAAKASADETFIRHVRENRLISSISKAPTLADETAEPYYVAMQTARDVYGPLEDEYTRIEDLLDETEFEIAKIEIQLYGLETTPPPEDEIASQTSLPQGADFLQPGSELDSFLGLSAGHPDQYEPIHAEYLSRLGDLDLARERFQNMTQEHESLLAEQESRSRVGMELHLNLKTFLEDLPAKEAALQEEITEIELDVERLRSQCFQAGINLDEFSDGSRSELDFEQELSNPERIQGQLLVPPDLEGV</sequence>
<feature type="compositionally biased region" description="Polar residues" evidence="2">
    <location>
        <begin position="1"/>
        <end position="11"/>
    </location>
</feature>
<feature type="compositionally biased region" description="Polar residues" evidence="2">
    <location>
        <begin position="109"/>
        <end position="123"/>
    </location>
</feature>
<feature type="region of interest" description="Disordered" evidence="2">
    <location>
        <begin position="1"/>
        <end position="32"/>
    </location>
</feature>
<evidence type="ECO:0000256" key="2">
    <source>
        <dbReference type="SAM" id="MobiDB-lite"/>
    </source>
</evidence>
<keyword evidence="1" id="KW-0175">Coiled coil</keyword>
<dbReference type="AlphaFoldDB" id="A0A2J6PQL4"/>
<dbReference type="EMBL" id="KZ613506">
    <property type="protein sequence ID" value="PMD16325.1"/>
    <property type="molecule type" value="Genomic_DNA"/>
</dbReference>
<accession>A0A2J6PQL4</accession>
<feature type="compositionally biased region" description="Basic and acidic residues" evidence="2">
    <location>
        <begin position="50"/>
        <end position="64"/>
    </location>
</feature>
<name>A0A2J6PQL4_9HELO</name>
<keyword evidence="4" id="KW-1185">Reference proteome</keyword>
<evidence type="ECO:0000313" key="3">
    <source>
        <dbReference type="EMBL" id="PMD16325.1"/>
    </source>
</evidence>
<gene>
    <name evidence="3" type="ORF">NA56DRAFT_315118</name>
</gene>